<dbReference type="PANTHER" id="PTHR42683">
    <property type="entry name" value="ALDEHYDE REDUCTASE"/>
    <property type="match status" value="1"/>
</dbReference>
<comment type="caution">
    <text evidence="7">The sequence shown here is derived from an EMBL/GenBank/DDBJ whole genome shotgun (WGS) entry which is preliminary data.</text>
</comment>
<reference evidence="7 8" key="2">
    <citation type="submission" date="2015-05" db="EMBL/GenBank/DDBJ databases">
        <authorList>
            <person name="Morales-Cruz A."/>
            <person name="Amrine K.C."/>
            <person name="Cantu D."/>
        </authorList>
    </citation>
    <scope>NUCLEOTIDE SEQUENCE [LARGE SCALE GENOMIC DNA]</scope>
    <source>
        <strain evidence="7">UCRPC4</strain>
    </source>
</reference>
<protein>
    <submittedName>
        <fullName evidence="7">Putative nadp-dependent alcohol dehydrogenase</fullName>
    </submittedName>
</protein>
<gene>
    <name evidence="7" type="ORF">UCRPC4_g01501</name>
</gene>
<accession>A0A0G2EUW8</accession>
<dbReference type="SMART" id="SM00829">
    <property type="entry name" value="PKS_ER"/>
    <property type="match status" value="1"/>
</dbReference>
<evidence type="ECO:0000313" key="7">
    <source>
        <dbReference type="EMBL" id="KKY26482.1"/>
    </source>
</evidence>
<dbReference type="Gene3D" id="3.90.180.10">
    <property type="entry name" value="Medium-chain alcohol dehydrogenases, catalytic domain"/>
    <property type="match status" value="1"/>
</dbReference>
<comment type="cofactor">
    <cofactor evidence="1 5">
        <name>Zn(2+)</name>
        <dbReference type="ChEBI" id="CHEBI:29105"/>
    </cofactor>
</comment>
<dbReference type="OrthoDB" id="1879366at2759"/>
<comment type="similarity">
    <text evidence="5">Belongs to the zinc-containing alcohol dehydrogenase family.</text>
</comment>
<proteinExistence type="inferred from homology"/>
<dbReference type="InterPro" id="IPR013154">
    <property type="entry name" value="ADH-like_N"/>
</dbReference>
<evidence type="ECO:0000256" key="5">
    <source>
        <dbReference type="RuleBase" id="RU361277"/>
    </source>
</evidence>
<keyword evidence="3 5" id="KW-0862">Zinc</keyword>
<reference evidence="7 8" key="1">
    <citation type="submission" date="2015-05" db="EMBL/GenBank/DDBJ databases">
        <title>Distinctive expansion of gene families associated with plant cell wall degradation and secondary metabolism in the genomes of grapevine trunk pathogens.</title>
        <authorList>
            <person name="Lawrence D.P."/>
            <person name="Travadon R."/>
            <person name="Rolshausen P.E."/>
            <person name="Baumgartner K."/>
        </authorList>
    </citation>
    <scope>NUCLEOTIDE SEQUENCE [LARGE SCALE GENOMIC DNA]</scope>
    <source>
        <strain evidence="7">UCRPC4</strain>
    </source>
</reference>
<dbReference type="AlphaFoldDB" id="A0A0G2EUW8"/>
<dbReference type="SUPFAM" id="SSF50129">
    <property type="entry name" value="GroES-like"/>
    <property type="match status" value="1"/>
</dbReference>
<dbReference type="InterPro" id="IPR047109">
    <property type="entry name" value="CAD-like"/>
</dbReference>
<feature type="domain" description="Enoyl reductase (ER)" evidence="6">
    <location>
        <begin position="9"/>
        <end position="330"/>
    </location>
</feature>
<evidence type="ECO:0000313" key="8">
    <source>
        <dbReference type="Proteomes" id="UP000053317"/>
    </source>
</evidence>
<dbReference type="Pfam" id="PF00107">
    <property type="entry name" value="ADH_zinc_N"/>
    <property type="match status" value="1"/>
</dbReference>
<evidence type="ECO:0000256" key="1">
    <source>
        <dbReference type="ARBA" id="ARBA00001947"/>
    </source>
</evidence>
<dbReference type="CDD" id="cd05283">
    <property type="entry name" value="CAD1"/>
    <property type="match status" value="1"/>
</dbReference>
<evidence type="ECO:0000256" key="2">
    <source>
        <dbReference type="ARBA" id="ARBA00022723"/>
    </source>
</evidence>
<dbReference type="InterPro" id="IPR029752">
    <property type="entry name" value="D-isomer_DH_CS1"/>
</dbReference>
<dbReference type="Gene3D" id="3.40.50.720">
    <property type="entry name" value="NAD(P)-binding Rossmann-like Domain"/>
    <property type="match status" value="1"/>
</dbReference>
<organism evidence="7 8">
    <name type="scientific">Phaeomoniella chlamydospora</name>
    <name type="common">Phaeoacremonium chlamydosporum</name>
    <dbReference type="NCBI Taxonomy" id="158046"/>
    <lineage>
        <taxon>Eukaryota</taxon>
        <taxon>Fungi</taxon>
        <taxon>Dikarya</taxon>
        <taxon>Ascomycota</taxon>
        <taxon>Pezizomycotina</taxon>
        <taxon>Eurotiomycetes</taxon>
        <taxon>Chaetothyriomycetidae</taxon>
        <taxon>Phaeomoniellales</taxon>
        <taxon>Phaeomoniellaceae</taxon>
        <taxon>Phaeomoniella</taxon>
    </lineage>
</organism>
<keyword evidence="4" id="KW-0560">Oxidoreductase</keyword>
<dbReference type="GO" id="GO:0016616">
    <property type="term" value="F:oxidoreductase activity, acting on the CH-OH group of donors, NAD or NADP as acceptor"/>
    <property type="evidence" value="ECO:0007669"/>
    <property type="project" value="InterPro"/>
</dbReference>
<dbReference type="InterPro" id="IPR036291">
    <property type="entry name" value="NAD(P)-bd_dom_sf"/>
</dbReference>
<dbReference type="InterPro" id="IPR002328">
    <property type="entry name" value="ADH_Zn_CS"/>
</dbReference>
<dbReference type="InterPro" id="IPR020843">
    <property type="entry name" value="ER"/>
</dbReference>
<dbReference type="SUPFAM" id="SSF51735">
    <property type="entry name" value="NAD(P)-binding Rossmann-fold domains"/>
    <property type="match status" value="1"/>
</dbReference>
<evidence type="ECO:0000259" key="6">
    <source>
        <dbReference type="SMART" id="SM00829"/>
    </source>
</evidence>
<name>A0A0G2EUW8_PHACM</name>
<dbReference type="InterPro" id="IPR011032">
    <property type="entry name" value="GroES-like_sf"/>
</dbReference>
<keyword evidence="8" id="KW-1185">Reference proteome</keyword>
<keyword evidence="2 5" id="KW-0479">Metal-binding</keyword>
<evidence type="ECO:0000256" key="4">
    <source>
        <dbReference type="ARBA" id="ARBA00023002"/>
    </source>
</evidence>
<dbReference type="InterPro" id="IPR013149">
    <property type="entry name" value="ADH-like_C"/>
</dbReference>
<evidence type="ECO:0000256" key="3">
    <source>
        <dbReference type="ARBA" id="ARBA00022833"/>
    </source>
</evidence>
<dbReference type="PROSITE" id="PS00065">
    <property type="entry name" value="D_2_HYDROXYACID_DH_1"/>
    <property type="match status" value="1"/>
</dbReference>
<dbReference type="EMBL" id="LCWF01000035">
    <property type="protein sequence ID" value="KKY26482.1"/>
    <property type="molecule type" value="Genomic_DNA"/>
</dbReference>
<dbReference type="FunFam" id="3.40.50.720:FF:000022">
    <property type="entry name" value="Cinnamyl alcohol dehydrogenase"/>
    <property type="match status" value="1"/>
</dbReference>
<sequence>MVEFTVFKGSKEGKLVKSTVSKELGAKEVLIQVTHSGLCGTDLHFKHADMALGHEGVGVVTEVGKDVTLVKTGERVGWGYEHSCCGHCKQCYTGFETLCPERAMYGYADLDQGSMATAAVWKEDFLFKIPDGLSSAEAAPLQCGGATVYNALVQGNAKATDKVGIIGIGGLGHLAIQYAAKMGCEVHVFSSTDSKRDEALALGATKFYATKGASDLSAELGVPQIDHLLVCSSFQPNWAQYLAIMAPRGTIYPLSVSDQDLKMPYMPLIASALKVQGILVASKQVHRDMLEFSARHGVKPILMEFPMTLEGAEKAFATLDKGDMRYRGVLVNES</sequence>
<dbReference type="Proteomes" id="UP000053317">
    <property type="component" value="Unassembled WGS sequence"/>
</dbReference>
<dbReference type="PROSITE" id="PS00059">
    <property type="entry name" value="ADH_ZINC"/>
    <property type="match status" value="1"/>
</dbReference>
<dbReference type="GO" id="GO:0008270">
    <property type="term" value="F:zinc ion binding"/>
    <property type="evidence" value="ECO:0007669"/>
    <property type="project" value="InterPro"/>
</dbReference>
<dbReference type="Pfam" id="PF08240">
    <property type="entry name" value="ADH_N"/>
    <property type="match status" value="1"/>
</dbReference>